<protein>
    <recommendedName>
        <fullName evidence="1">KAP NTPase domain-containing protein</fullName>
    </recommendedName>
</protein>
<dbReference type="Gene3D" id="3.40.50.300">
    <property type="entry name" value="P-loop containing nucleotide triphosphate hydrolases"/>
    <property type="match status" value="1"/>
</dbReference>
<dbReference type="InterPro" id="IPR027417">
    <property type="entry name" value="P-loop_NTPase"/>
</dbReference>
<dbReference type="RefSeq" id="WP_105052852.1">
    <property type="nucleotide sequence ID" value="NZ_BMYG01000006.1"/>
</dbReference>
<accession>A0A2S7UWM1</accession>
<gene>
    <name evidence="2" type="ORF">BTO11_12175</name>
</gene>
<reference evidence="2 3" key="1">
    <citation type="submission" date="2016-12" db="EMBL/GenBank/DDBJ databases">
        <title>Diversity of luminous bacteria.</title>
        <authorList>
            <person name="Yoshizawa S."/>
            <person name="Kogure K."/>
        </authorList>
    </citation>
    <scope>NUCLEOTIDE SEQUENCE [LARGE SCALE GENOMIC DNA]</scope>
    <source>
        <strain evidence="2 3">SA4-48</strain>
    </source>
</reference>
<evidence type="ECO:0000313" key="2">
    <source>
        <dbReference type="EMBL" id="PQJ54337.1"/>
    </source>
</evidence>
<proteinExistence type="predicted"/>
<comment type="caution">
    <text evidence="2">The sequence shown here is derived from an EMBL/GenBank/DDBJ whole genome shotgun (WGS) entry which is preliminary data.</text>
</comment>
<sequence length="537" mass="62403">MENFEENVVSFLKHDEKKVLVIKGKWGVGKTFKWNKIVENHSNSLDFSNYSYISLFGLDGLKELQSGVFYNARPMKSDTNSSTIKSNLKKVGNIAKNIPQVSKYANAMSAIENSLVNDYLICIDDLERKSQKLSMSTLLGYVSNLSESSKCKIVLIFNDDTLNEEDKTEIDRYREKVIDLELEYSPKSVNNIDIEFNHHSCRDLICNTFKSENLNNIRIIKHIKWNLNGLMKFIKDSEDAVKFDLLSTIAILTYVHHEPSINIRASEIERVFSYLSDKEDSDKNLQKRISSLGYIYYADHEAEIINYIEDGWMDEDLFKKNVLALNQRQLENNISSKLTEVWGFYNNNFLSTSDDVIRGLEGFLEEHLVSVSLRELHPILDTLNELKDKFKKSEWIDKYVVLKMDCDDPALIKQLKHITNNQDLIKKIEDKEKDFNQHHSIYAVLSKIVKNRGWNPEDEEYLGNHSVDEIFEFLVSDDNSDLLGVVRESMGIFNPTEGDKPRDVFGRSLHEALRRVSERSKLDHYRITHFFNMKLDD</sequence>
<evidence type="ECO:0000259" key="1">
    <source>
        <dbReference type="Pfam" id="PF07693"/>
    </source>
</evidence>
<evidence type="ECO:0000313" key="3">
    <source>
        <dbReference type="Proteomes" id="UP000239007"/>
    </source>
</evidence>
<dbReference type="SUPFAM" id="SSF52540">
    <property type="entry name" value="P-loop containing nucleoside triphosphate hydrolases"/>
    <property type="match status" value="1"/>
</dbReference>
<dbReference type="Pfam" id="PF07693">
    <property type="entry name" value="KAP_NTPase"/>
    <property type="match status" value="1"/>
</dbReference>
<dbReference type="EMBL" id="MSCH01000003">
    <property type="protein sequence ID" value="PQJ54337.1"/>
    <property type="molecule type" value="Genomic_DNA"/>
</dbReference>
<feature type="domain" description="KAP NTPase" evidence="1">
    <location>
        <begin position="3"/>
        <end position="199"/>
    </location>
</feature>
<dbReference type="InterPro" id="IPR011646">
    <property type="entry name" value="KAP_P-loop"/>
</dbReference>
<organism evidence="2 3">
    <name type="scientific">Psychrosphaera saromensis</name>
    <dbReference type="NCBI Taxonomy" id="716813"/>
    <lineage>
        <taxon>Bacteria</taxon>
        <taxon>Pseudomonadati</taxon>
        <taxon>Pseudomonadota</taxon>
        <taxon>Gammaproteobacteria</taxon>
        <taxon>Alteromonadales</taxon>
        <taxon>Pseudoalteromonadaceae</taxon>
        <taxon>Psychrosphaera</taxon>
    </lineage>
</organism>
<keyword evidence="3" id="KW-1185">Reference proteome</keyword>
<dbReference type="AlphaFoldDB" id="A0A2S7UWM1"/>
<dbReference type="OrthoDB" id="88903at2"/>
<dbReference type="Proteomes" id="UP000239007">
    <property type="component" value="Unassembled WGS sequence"/>
</dbReference>
<name>A0A2S7UWM1_9GAMM</name>